<dbReference type="GO" id="GO:0016887">
    <property type="term" value="F:ATP hydrolysis activity"/>
    <property type="evidence" value="ECO:0007669"/>
    <property type="project" value="InterPro"/>
</dbReference>
<keyword evidence="4" id="KW-0067">ATP-binding</keyword>
<keyword evidence="5 7" id="KW-1133">Transmembrane helix</keyword>
<dbReference type="GO" id="GO:0005524">
    <property type="term" value="F:ATP binding"/>
    <property type="evidence" value="ECO:0007669"/>
    <property type="project" value="UniProtKB-KW"/>
</dbReference>
<dbReference type="GO" id="GO:0015421">
    <property type="term" value="F:ABC-type oligopeptide transporter activity"/>
    <property type="evidence" value="ECO:0007669"/>
    <property type="project" value="TreeGrafter"/>
</dbReference>
<dbReference type="EMBL" id="CP002209">
    <property type="protein sequence ID" value="ADN76392.1"/>
    <property type="molecule type" value="Genomic_DNA"/>
</dbReference>
<dbReference type="GeneID" id="67182388"/>
<dbReference type="InterPro" id="IPR039421">
    <property type="entry name" value="Type_1_exporter"/>
</dbReference>
<evidence type="ECO:0000313" key="10">
    <source>
        <dbReference type="EMBL" id="ADN76392.1"/>
    </source>
</evidence>
<dbReference type="InterPro" id="IPR011918">
    <property type="entry name" value="ABC_MsbA_ATP-bd"/>
</dbReference>
<evidence type="ECO:0000256" key="2">
    <source>
        <dbReference type="ARBA" id="ARBA00022692"/>
    </source>
</evidence>
<dbReference type="GO" id="GO:0090374">
    <property type="term" value="P:oligopeptide export from mitochondrion"/>
    <property type="evidence" value="ECO:0007669"/>
    <property type="project" value="TreeGrafter"/>
</dbReference>
<evidence type="ECO:0000256" key="4">
    <source>
        <dbReference type="ARBA" id="ARBA00022840"/>
    </source>
</evidence>
<dbReference type="Pfam" id="PF00005">
    <property type="entry name" value="ABC_tran"/>
    <property type="match status" value="1"/>
</dbReference>
<dbReference type="PROSITE" id="PS50929">
    <property type="entry name" value="ABC_TM1F"/>
    <property type="match status" value="1"/>
</dbReference>
<dbReference type="Gene3D" id="3.40.50.300">
    <property type="entry name" value="P-loop containing nucleotide triphosphate hydrolases"/>
    <property type="match status" value="1"/>
</dbReference>
<proteinExistence type="predicted"/>
<feature type="transmembrane region" description="Helical" evidence="7">
    <location>
        <begin position="64"/>
        <end position="83"/>
    </location>
</feature>
<evidence type="ECO:0000259" key="9">
    <source>
        <dbReference type="PROSITE" id="PS50929"/>
    </source>
</evidence>
<dbReference type="PANTHER" id="PTHR43394:SF1">
    <property type="entry name" value="ATP-BINDING CASSETTE SUB-FAMILY B MEMBER 10, MITOCHONDRIAL"/>
    <property type="match status" value="1"/>
</dbReference>
<gene>
    <name evidence="10" type="ordered locus">Fbal_2189</name>
</gene>
<dbReference type="InterPro" id="IPR027417">
    <property type="entry name" value="P-loop_NTPase"/>
</dbReference>
<dbReference type="OrthoDB" id="9806127at2"/>
<evidence type="ECO:0000313" key="11">
    <source>
        <dbReference type="Proteomes" id="UP000006683"/>
    </source>
</evidence>
<evidence type="ECO:0000256" key="7">
    <source>
        <dbReference type="SAM" id="Phobius"/>
    </source>
</evidence>
<dbReference type="eggNOG" id="COG1132">
    <property type="taxonomic scope" value="Bacteria"/>
</dbReference>
<dbReference type="InterPro" id="IPR003593">
    <property type="entry name" value="AAA+_ATPase"/>
</dbReference>
<keyword evidence="6 7" id="KW-0472">Membrane</keyword>
<dbReference type="AlphaFoldDB" id="E1SVR1"/>
<dbReference type="Gene3D" id="1.20.1560.10">
    <property type="entry name" value="ABC transporter type 1, transmembrane domain"/>
    <property type="match status" value="1"/>
</dbReference>
<feature type="transmembrane region" description="Helical" evidence="7">
    <location>
        <begin position="276"/>
        <end position="296"/>
    </location>
</feature>
<dbReference type="InterPro" id="IPR036640">
    <property type="entry name" value="ABC1_TM_sf"/>
</dbReference>
<feature type="transmembrane region" description="Helical" evidence="7">
    <location>
        <begin position="246"/>
        <end position="264"/>
    </location>
</feature>
<dbReference type="PROSITE" id="PS50893">
    <property type="entry name" value="ABC_TRANSPORTER_2"/>
    <property type="match status" value="1"/>
</dbReference>
<dbReference type="NCBIfam" id="TIGR02204">
    <property type="entry name" value="MsbA_rel"/>
    <property type="match status" value="1"/>
</dbReference>
<dbReference type="STRING" id="550540.Fbal_2189"/>
<keyword evidence="3" id="KW-0547">Nucleotide-binding</keyword>
<organism evidence="10 11">
    <name type="scientific">Ferrimonas balearica (strain DSM 9799 / CCM 4581 / KCTC 23876 / PAT)</name>
    <dbReference type="NCBI Taxonomy" id="550540"/>
    <lineage>
        <taxon>Bacteria</taxon>
        <taxon>Pseudomonadati</taxon>
        <taxon>Pseudomonadota</taxon>
        <taxon>Gammaproteobacteria</taxon>
        <taxon>Alteromonadales</taxon>
        <taxon>Ferrimonadaceae</taxon>
        <taxon>Ferrimonas</taxon>
    </lineage>
</organism>
<feature type="domain" description="ABC transporter" evidence="8">
    <location>
        <begin position="340"/>
        <end position="576"/>
    </location>
</feature>
<dbReference type="CDD" id="cd18575">
    <property type="entry name" value="ABC_6TM_bac_exporter_ABCB8_10_like"/>
    <property type="match status" value="1"/>
</dbReference>
<dbReference type="PROSITE" id="PS00211">
    <property type="entry name" value="ABC_TRANSPORTER_1"/>
    <property type="match status" value="1"/>
</dbReference>
<dbReference type="InterPro" id="IPR011527">
    <property type="entry name" value="ABC1_TM_dom"/>
</dbReference>
<dbReference type="GO" id="GO:0005886">
    <property type="term" value="C:plasma membrane"/>
    <property type="evidence" value="ECO:0007669"/>
    <property type="project" value="UniProtKB-SubCell"/>
</dbReference>
<dbReference type="PANTHER" id="PTHR43394">
    <property type="entry name" value="ATP-DEPENDENT PERMEASE MDL1, MITOCHONDRIAL"/>
    <property type="match status" value="1"/>
</dbReference>
<evidence type="ECO:0000256" key="3">
    <source>
        <dbReference type="ARBA" id="ARBA00022741"/>
    </source>
</evidence>
<protein>
    <submittedName>
        <fullName evidence="10">Lipid A ABC exporter family, fused ATPase and inner membrane subunits</fullName>
    </submittedName>
</protein>
<name>E1SVR1_FERBD</name>
<dbReference type="Proteomes" id="UP000006683">
    <property type="component" value="Chromosome"/>
</dbReference>
<reference evidence="10 11" key="1">
    <citation type="journal article" date="2010" name="Stand. Genomic Sci.">
        <title>Complete genome sequence of Ferrimonas balearica type strain (PAT).</title>
        <authorList>
            <person name="Nolan M."/>
            <person name="Sikorski J."/>
            <person name="Davenport K."/>
            <person name="Lucas S."/>
            <person name="Glavina Del Rio T."/>
            <person name="Tice H."/>
            <person name="Cheng J."/>
            <person name="Goodwin L."/>
            <person name="Pitluck S."/>
            <person name="Liolios K."/>
            <person name="Ivanova N."/>
            <person name="Mavromatis K."/>
            <person name="Ovchinnikova G."/>
            <person name="Pati A."/>
            <person name="Chen A."/>
            <person name="Palaniappan K."/>
            <person name="Land M."/>
            <person name="Hauser L."/>
            <person name="Chang Y."/>
            <person name="Jeffries C."/>
            <person name="Tapia R."/>
            <person name="Brettin T."/>
            <person name="Detter J."/>
            <person name="Han C."/>
            <person name="Yasawong M."/>
            <person name="Rohde M."/>
            <person name="Tindall B."/>
            <person name="Goker M."/>
            <person name="Woyke T."/>
            <person name="Bristow J."/>
            <person name="Eisen J."/>
            <person name="Markowitz V."/>
            <person name="Hugenholtz P."/>
            <person name="Kyrpides N."/>
            <person name="Klenk H."/>
            <person name="Lapidus A."/>
        </authorList>
    </citation>
    <scope>NUCLEOTIDE SEQUENCE [LARGE SCALE GENOMIC DNA]</scope>
    <source>
        <strain evidence="11">DSM 9799 / CCM 4581 / KCTC 23876 / PAT</strain>
    </source>
</reference>
<evidence type="ECO:0000259" key="8">
    <source>
        <dbReference type="PROSITE" id="PS50893"/>
    </source>
</evidence>
<dbReference type="InterPro" id="IPR017871">
    <property type="entry name" value="ABC_transporter-like_CS"/>
</dbReference>
<feature type="transmembrane region" description="Helical" evidence="7">
    <location>
        <begin position="163"/>
        <end position="181"/>
    </location>
</feature>
<dbReference type="Pfam" id="PF00664">
    <property type="entry name" value="ABC_membrane"/>
    <property type="match status" value="1"/>
</dbReference>
<dbReference type="HOGENOM" id="CLU_000604_84_3_6"/>
<sequence length="588" mass="63875">MQTRTAILPWLWEYLRPHRPRVLLALLALAVGSASWLVLGQGVRLLVDEGFLSGDPAALNRLMLLVLLINLVGAVAVFVRFYLMTWLGERVSADLRKAVFDHLLQLPPSFFAEQRTGEVISRFTADTTVLQTVVGMSLSMALRSALTLVGGGVMMAITSWQLTLAVAVAVPVVLGPILFFGRRVRRLSKDSQDRVADLGARVDETLHEIQTVQAYGHEPLDNRAFRADVESVMATAVRRIRYRSGLIAAVMLLSVTAITLVSWMGALEVMAGGLSAGQLTAFMFYAVLVAGAVATLSEVIGEIMRAAGATERLRELMTVTPAIVAPQAPKPLPMPLRGALQFDDVSFAYPMAPDQPVLKALSLSIKPGERVALVGPSGAGKTTLFQLLKLFYRPDQGQVLLDGVSSHECDPVQWRRQFAMVSQEPVIFADSVLENVRYGRPDASEAEVEQACRAARAHEFVATLPQGYHTHLGERGVRLSGGQKQRIAIARALLADRPILLLDEATSALDAANEAAVQAGLEQLMAGRTTLVIAHRLATVVNADRLVVLEQGEIRAIGDHRSLLQSSPLYRQLAELQLMADPQENLSS</sequence>
<feature type="transmembrane region" description="Helical" evidence="7">
    <location>
        <begin position="140"/>
        <end position="157"/>
    </location>
</feature>
<dbReference type="KEGG" id="fbl:Fbal_2189"/>
<dbReference type="RefSeq" id="WP_013345698.1">
    <property type="nucleotide sequence ID" value="NC_014541.1"/>
</dbReference>
<dbReference type="FunFam" id="3.40.50.300:FF:000218">
    <property type="entry name" value="Multidrug ABC transporter ATP-binding protein"/>
    <property type="match status" value="1"/>
</dbReference>
<dbReference type="SUPFAM" id="SSF90123">
    <property type="entry name" value="ABC transporter transmembrane region"/>
    <property type="match status" value="1"/>
</dbReference>
<dbReference type="SUPFAM" id="SSF52540">
    <property type="entry name" value="P-loop containing nucleoside triphosphate hydrolases"/>
    <property type="match status" value="1"/>
</dbReference>
<feature type="domain" description="ABC transmembrane type-1" evidence="9">
    <location>
        <begin position="23"/>
        <end position="305"/>
    </location>
</feature>
<comment type="subcellular location">
    <subcellularLocation>
        <location evidence="1">Cell membrane</location>
        <topology evidence="1">Multi-pass membrane protein</topology>
    </subcellularLocation>
</comment>
<dbReference type="SMART" id="SM00382">
    <property type="entry name" value="AAA"/>
    <property type="match status" value="1"/>
</dbReference>
<evidence type="ECO:0000256" key="6">
    <source>
        <dbReference type="ARBA" id="ARBA00023136"/>
    </source>
</evidence>
<dbReference type="InterPro" id="IPR003439">
    <property type="entry name" value="ABC_transporter-like_ATP-bd"/>
</dbReference>
<evidence type="ECO:0000256" key="1">
    <source>
        <dbReference type="ARBA" id="ARBA00004651"/>
    </source>
</evidence>
<keyword evidence="2 7" id="KW-0812">Transmembrane</keyword>
<keyword evidence="11" id="KW-1185">Reference proteome</keyword>
<evidence type="ECO:0000256" key="5">
    <source>
        <dbReference type="ARBA" id="ARBA00022989"/>
    </source>
</evidence>
<accession>E1SVR1</accession>